<sequence length="534" mass="60685">MEKRISMAAAAILAVCLLLLAGCSGKKTVEVTPENSLDWMSVYRITIEDTATVIQGNVYGREGDCITIPSDVYLRGGAAGTEYRLLHSPKDAQEKAVTIPQDMTMPFTLVFEPLAGNEPYVDLCCGNETIKGIRTRPVKTKYRTVINGTLTGRPNTSRMILIQAGLDERVNPYISIPVSGEKFSYTLRTDTETAYELICWDELMNGSWRSATVFSDNGTVDIRFFPWEDDKAPEITGTTSEMNREYQEYRNDAITRFREKELQAMADSLFAADNFYTEKYTRLLDSAIAAGYPADLMEELNRRQRDEDMVTEAAMEYIKEYDSLDMAKVLHIIRYNEENPGIVGYYILFDRYMWESDSTSKAGYREIFHTLYEKQYPDHPFTVRMLDLIASEDIRPGGRYIDFTAPEPDGTEHTLSEEIKGKIAVIDLWASWCSPCRRHSRELIPVYNEYKDRGFTVVGVARETGNTDAMENAIKKDGYPWLNLVEMNDRDRIWQKYGAGNGGGRIILVAADGSIVKVDPTAEYVKKYLEDNIK</sequence>
<dbReference type="AlphaFoldDB" id="A0A9D9IE45"/>
<gene>
    <name evidence="6" type="ORF">IAB82_01655</name>
</gene>
<evidence type="ECO:0000313" key="7">
    <source>
        <dbReference type="Proteomes" id="UP000823603"/>
    </source>
</evidence>
<evidence type="ECO:0000259" key="5">
    <source>
        <dbReference type="PROSITE" id="PS51352"/>
    </source>
</evidence>
<keyword evidence="2" id="KW-0201">Cytochrome c-type biogenesis</keyword>
<keyword evidence="4" id="KW-0676">Redox-active center</keyword>
<dbReference type="PANTHER" id="PTHR42852">
    <property type="entry name" value="THIOL:DISULFIDE INTERCHANGE PROTEIN DSBE"/>
    <property type="match status" value="1"/>
</dbReference>
<evidence type="ECO:0000313" key="6">
    <source>
        <dbReference type="EMBL" id="MBO8470481.1"/>
    </source>
</evidence>
<dbReference type="GO" id="GO:0016491">
    <property type="term" value="F:oxidoreductase activity"/>
    <property type="evidence" value="ECO:0007669"/>
    <property type="project" value="InterPro"/>
</dbReference>
<organism evidence="6 7">
    <name type="scientific">Candidatus Cryptobacteroides faecavium</name>
    <dbReference type="NCBI Taxonomy" id="2840762"/>
    <lineage>
        <taxon>Bacteria</taxon>
        <taxon>Pseudomonadati</taxon>
        <taxon>Bacteroidota</taxon>
        <taxon>Bacteroidia</taxon>
        <taxon>Bacteroidales</taxon>
        <taxon>Candidatus Cryptobacteroides</taxon>
    </lineage>
</organism>
<dbReference type="InterPro" id="IPR036249">
    <property type="entry name" value="Thioredoxin-like_sf"/>
</dbReference>
<comment type="subcellular location">
    <subcellularLocation>
        <location evidence="1">Cell envelope</location>
    </subcellularLocation>
</comment>
<name>A0A9D9IE45_9BACT</name>
<keyword evidence="3" id="KW-1015">Disulfide bond</keyword>
<feature type="domain" description="Thioredoxin" evidence="5">
    <location>
        <begin position="394"/>
        <end position="534"/>
    </location>
</feature>
<protein>
    <submittedName>
        <fullName evidence="6">AhpC/TSA family protein</fullName>
    </submittedName>
</protein>
<dbReference type="CDD" id="cd02966">
    <property type="entry name" value="TlpA_like_family"/>
    <property type="match status" value="1"/>
</dbReference>
<dbReference type="PROSITE" id="PS51257">
    <property type="entry name" value="PROKAR_LIPOPROTEIN"/>
    <property type="match status" value="1"/>
</dbReference>
<comment type="caution">
    <text evidence="6">The sequence shown here is derived from an EMBL/GenBank/DDBJ whole genome shotgun (WGS) entry which is preliminary data.</text>
</comment>
<dbReference type="InterPro" id="IPR013766">
    <property type="entry name" value="Thioredoxin_domain"/>
</dbReference>
<dbReference type="SUPFAM" id="SSF52833">
    <property type="entry name" value="Thioredoxin-like"/>
    <property type="match status" value="1"/>
</dbReference>
<dbReference type="EMBL" id="JADIMB010000024">
    <property type="protein sequence ID" value="MBO8470481.1"/>
    <property type="molecule type" value="Genomic_DNA"/>
</dbReference>
<dbReference type="Proteomes" id="UP000823603">
    <property type="component" value="Unassembled WGS sequence"/>
</dbReference>
<evidence type="ECO:0000256" key="3">
    <source>
        <dbReference type="ARBA" id="ARBA00023157"/>
    </source>
</evidence>
<evidence type="ECO:0000256" key="4">
    <source>
        <dbReference type="ARBA" id="ARBA00023284"/>
    </source>
</evidence>
<accession>A0A9D9IE45</accession>
<reference evidence="6" key="1">
    <citation type="submission" date="2020-10" db="EMBL/GenBank/DDBJ databases">
        <authorList>
            <person name="Gilroy R."/>
        </authorList>
    </citation>
    <scope>NUCLEOTIDE SEQUENCE</scope>
    <source>
        <strain evidence="6">B2-22910</strain>
    </source>
</reference>
<dbReference type="PANTHER" id="PTHR42852:SF6">
    <property type="entry name" value="THIOL:DISULFIDE INTERCHANGE PROTEIN DSBE"/>
    <property type="match status" value="1"/>
</dbReference>
<dbReference type="InterPro" id="IPR013740">
    <property type="entry name" value="Redoxin"/>
</dbReference>
<dbReference type="Pfam" id="PF08534">
    <property type="entry name" value="Redoxin"/>
    <property type="match status" value="1"/>
</dbReference>
<dbReference type="InterPro" id="IPR050553">
    <property type="entry name" value="Thioredoxin_ResA/DsbE_sf"/>
</dbReference>
<evidence type="ECO:0000256" key="2">
    <source>
        <dbReference type="ARBA" id="ARBA00022748"/>
    </source>
</evidence>
<proteinExistence type="predicted"/>
<dbReference type="GO" id="GO:0017004">
    <property type="term" value="P:cytochrome complex assembly"/>
    <property type="evidence" value="ECO:0007669"/>
    <property type="project" value="UniProtKB-KW"/>
</dbReference>
<reference evidence="6" key="2">
    <citation type="journal article" date="2021" name="PeerJ">
        <title>Extensive microbial diversity within the chicken gut microbiome revealed by metagenomics and culture.</title>
        <authorList>
            <person name="Gilroy R."/>
            <person name="Ravi A."/>
            <person name="Getino M."/>
            <person name="Pursley I."/>
            <person name="Horton D.L."/>
            <person name="Alikhan N.F."/>
            <person name="Baker D."/>
            <person name="Gharbi K."/>
            <person name="Hall N."/>
            <person name="Watson M."/>
            <person name="Adriaenssens E.M."/>
            <person name="Foster-Nyarko E."/>
            <person name="Jarju S."/>
            <person name="Secka A."/>
            <person name="Antonio M."/>
            <person name="Oren A."/>
            <person name="Chaudhuri R.R."/>
            <person name="La Ragione R."/>
            <person name="Hildebrand F."/>
            <person name="Pallen M.J."/>
        </authorList>
    </citation>
    <scope>NUCLEOTIDE SEQUENCE</scope>
    <source>
        <strain evidence="6">B2-22910</strain>
    </source>
</reference>
<evidence type="ECO:0000256" key="1">
    <source>
        <dbReference type="ARBA" id="ARBA00004196"/>
    </source>
</evidence>
<dbReference type="GO" id="GO:0030313">
    <property type="term" value="C:cell envelope"/>
    <property type="evidence" value="ECO:0007669"/>
    <property type="project" value="UniProtKB-SubCell"/>
</dbReference>
<dbReference type="PROSITE" id="PS51352">
    <property type="entry name" value="THIOREDOXIN_2"/>
    <property type="match status" value="1"/>
</dbReference>
<dbReference type="Gene3D" id="3.40.30.10">
    <property type="entry name" value="Glutaredoxin"/>
    <property type="match status" value="1"/>
</dbReference>